<dbReference type="InterPro" id="IPR004446">
    <property type="entry name" value="Heptose_bisP_phosphatase"/>
</dbReference>
<dbReference type="PIRSF" id="PIRSF004682">
    <property type="entry name" value="GmhB"/>
    <property type="match status" value="1"/>
</dbReference>
<dbReference type="GO" id="GO:0005975">
    <property type="term" value="P:carbohydrate metabolic process"/>
    <property type="evidence" value="ECO:0007669"/>
    <property type="project" value="InterPro"/>
</dbReference>
<evidence type="ECO:0000256" key="3">
    <source>
        <dbReference type="ARBA" id="ARBA00011245"/>
    </source>
</evidence>
<reference evidence="18" key="2">
    <citation type="submission" date="2021-04" db="EMBL/GenBank/DDBJ databases">
        <authorList>
            <person name="Gilroy R."/>
        </authorList>
    </citation>
    <scope>NUCLEOTIDE SEQUENCE</scope>
    <source>
        <strain evidence="18">CHK193-4272</strain>
    </source>
</reference>
<evidence type="ECO:0000256" key="15">
    <source>
        <dbReference type="PIRSR" id="PIRSR004682-2"/>
    </source>
</evidence>
<feature type="binding site" evidence="17">
    <location>
        <position position="92"/>
    </location>
    <ligand>
        <name>Zn(2+)</name>
        <dbReference type="ChEBI" id="CHEBI:29105"/>
    </ligand>
</feature>
<sequence>MRKKAVFLDRDGTIIEEKNYLSNPDDVVLIEGASEAIKKLSQNNFYIIMVTNQSGVARGYFSEQDAVIVNNRVKQLLEQDGACIDAIYYCPHHPKGVVEGYNIDCECRKPNIGMAIKAKNEHQIDLSESYMIGDKKIDVEFALNANMKNGYLLATGHGKEEELPNNYGCKAKNILDAAKQILND</sequence>
<feature type="binding site" evidence="17">
    <location>
        <position position="135"/>
    </location>
    <ligand>
        <name>Mg(2+)</name>
        <dbReference type="ChEBI" id="CHEBI:18420"/>
    </ligand>
</feature>
<name>A0A9D1PJA5_9FIRM</name>
<feature type="active site" description="Nucleophile" evidence="14">
    <location>
        <position position="9"/>
    </location>
</feature>
<dbReference type="GO" id="GO:0005737">
    <property type="term" value="C:cytoplasm"/>
    <property type="evidence" value="ECO:0007669"/>
    <property type="project" value="UniProtKB-SubCell"/>
</dbReference>
<feature type="binding site" evidence="17">
    <location>
        <position position="90"/>
    </location>
    <ligand>
        <name>Zn(2+)</name>
        <dbReference type="ChEBI" id="CHEBI:29105"/>
    </ligand>
</feature>
<dbReference type="FunFam" id="3.40.50.1000:FF:000037">
    <property type="entry name" value="D,D-heptose 1,7-bisphosphate phosphatase"/>
    <property type="match status" value="1"/>
</dbReference>
<evidence type="ECO:0000256" key="14">
    <source>
        <dbReference type="PIRSR" id="PIRSR004682-1"/>
    </source>
</evidence>
<keyword evidence="7 17" id="KW-0862">Zinc</keyword>
<dbReference type="Proteomes" id="UP000886808">
    <property type="component" value="Unassembled WGS sequence"/>
</dbReference>
<evidence type="ECO:0000313" key="19">
    <source>
        <dbReference type="Proteomes" id="UP000886808"/>
    </source>
</evidence>
<feature type="binding site" evidence="17">
    <location>
        <position position="9"/>
    </location>
    <ligand>
        <name>Mg(2+)</name>
        <dbReference type="ChEBI" id="CHEBI:18420"/>
    </ligand>
</feature>
<keyword evidence="4 13" id="KW-0963">Cytoplasm</keyword>
<dbReference type="Gene3D" id="3.40.50.1000">
    <property type="entry name" value="HAD superfamily/HAD-like"/>
    <property type="match status" value="1"/>
</dbReference>
<dbReference type="InterPro" id="IPR006543">
    <property type="entry name" value="Histidinol-phos"/>
</dbReference>
<evidence type="ECO:0000256" key="6">
    <source>
        <dbReference type="ARBA" id="ARBA00022801"/>
    </source>
</evidence>
<feature type="binding site" evidence="17">
    <location>
        <position position="11"/>
    </location>
    <ligand>
        <name>Mg(2+)</name>
        <dbReference type="ChEBI" id="CHEBI:18420"/>
    </ligand>
</feature>
<comment type="caution">
    <text evidence="18">The sequence shown here is derived from an EMBL/GenBank/DDBJ whole genome shotgun (WGS) entry which is preliminary data.</text>
</comment>
<protein>
    <recommendedName>
        <fullName evidence="13">D,D-heptose 1,7-bisphosphate phosphatase</fullName>
        <ecNumber evidence="13">3.1.3.-</ecNumber>
    </recommendedName>
</protein>
<reference evidence="18" key="1">
    <citation type="journal article" date="2021" name="PeerJ">
        <title>Extensive microbial diversity within the chicken gut microbiome revealed by metagenomics and culture.</title>
        <authorList>
            <person name="Gilroy R."/>
            <person name="Ravi A."/>
            <person name="Getino M."/>
            <person name="Pursley I."/>
            <person name="Horton D.L."/>
            <person name="Alikhan N.F."/>
            <person name="Baker D."/>
            <person name="Gharbi K."/>
            <person name="Hall N."/>
            <person name="Watson M."/>
            <person name="Adriaenssens E.M."/>
            <person name="Foster-Nyarko E."/>
            <person name="Jarju S."/>
            <person name="Secka A."/>
            <person name="Antonio M."/>
            <person name="Oren A."/>
            <person name="Chaudhuri R.R."/>
            <person name="La Ragione R."/>
            <person name="Hildebrand F."/>
            <person name="Pallen M.J."/>
        </authorList>
    </citation>
    <scope>NUCLEOTIDE SEQUENCE</scope>
    <source>
        <strain evidence="18">CHK193-4272</strain>
    </source>
</reference>
<evidence type="ECO:0000256" key="5">
    <source>
        <dbReference type="ARBA" id="ARBA00022723"/>
    </source>
</evidence>
<evidence type="ECO:0000256" key="7">
    <source>
        <dbReference type="ARBA" id="ARBA00022833"/>
    </source>
</evidence>
<evidence type="ECO:0000256" key="2">
    <source>
        <dbReference type="ARBA" id="ARBA00004496"/>
    </source>
</evidence>
<evidence type="ECO:0000256" key="11">
    <source>
        <dbReference type="ARBA" id="ARBA00060656"/>
    </source>
</evidence>
<dbReference type="GO" id="GO:0016791">
    <property type="term" value="F:phosphatase activity"/>
    <property type="evidence" value="ECO:0007669"/>
    <property type="project" value="InterPro"/>
</dbReference>
<dbReference type="NCBIfam" id="TIGR01656">
    <property type="entry name" value="Histidinol-ppas"/>
    <property type="match status" value="1"/>
</dbReference>
<dbReference type="Pfam" id="PF08645">
    <property type="entry name" value="PNK3P"/>
    <property type="match status" value="1"/>
</dbReference>
<keyword evidence="8 13" id="KW-0119">Carbohydrate metabolism</keyword>
<evidence type="ECO:0000256" key="9">
    <source>
        <dbReference type="ARBA" id="ARBA00051130"/>
    </source>
</evidence>
<organism evidence="18 19">
    <name type="scientific">Candidatus Butyricicoccus avistercoris</name>
    <dbReference type="NCBI Taxonomy" id="2838518"/>
    <lineage>
        <taxon>Bacteria</taxon>
        <taxon>Bacillati</taxon>
        <taxon>Bacillota</taxon>
        <taxon>Clostridia</taxon>
        <taxon>Eubacteriales</taxon>
        <taxon>Butyricicoccaceae</taxon>
        <taxon>Butyricicoccus</taxon>
    </lineage>
</organism>
<proteinExistence type="inferred from homology"/>
<comment type="catalytic activity">
    <reaction evidence="9">
        <text>D-glycero-alpha-D-manno-heptose 1,7-bisphosphate + H2O = D-glycero-alpha-D-manno-heptose 1-phosphate + phosphate</text>
        <dbReference type="Rhea" id="RHEA:28522"/>
        <dbReference type="ChEBI" id="CHEBI:15377"/>
        <dbReference type="ChEBI" id="CHEBI:43474"/>
        <dbReference type="ChEBI" id="CHEBI:60207"/>
        <dbReference type="ChEBI" id="CHEBI:61574"/>
        <dbReference type="EC" id="3.1.3.83"/>
    </reaction>
</comment>
<feature type="binding site" evidence="17">
    <location>
        <position position="105"/>
    </location>
    <ligand>
        <name>Zn(2+)</name>
        <dbReference type="ChEBI" id="CHEBI:29105"/>
    </ligand>
</feature>
<feature type="active site" description="Nucleophile" evidence="14">
    <location>
        <position position="11"/>
    </location>
</feature>
<feature type="binding site" evidence="17">
    <location>
        <position position="134"/>
    </location>
    <ligand>
        <name>Mg(2+)</name>
        <dbReference type="ChEBI" id="CHEBI:18420"/>
    </ligand>
</feature>
<dbReference type="NCBIfam" id="TIGR00213">
    <property type="entry name" value="GmhB_yaeD"/>
    <property type="match status" value="1"/>
</dbReference>
<evidence type="ECO:0000256" key="4">
    <source>
        <dbReference type="ARBA" id="ARBA00022490"/>
    </source>
</evidence>
<comment type="cofactor">
    <cofactor evidence="1 17">
        <name>Mg(2+)</name>
        <dbReference type="ChEBI" id="CHEBI:18420"/>
    </cofactor>
</comment>
<dbReference type="InterPro" id="IPR013954">
    <property type="entry name" value="PNK3P"/>
</dbReference>
<dbReference type="InterPro" id="IPR023214">
    <property type="entry name" value="HAD_sf"/>
</dbReference>
<dbReference type="PANTHER" id="PTHR42891:SF1">
    <property type="entry name" value="D-GLYCERO-BETA-D-MANNO-HEPTOSE-1,7-BISPHOSPHATE 7-PHOSPHATASE"/>
    <property type="match status" value="1"/>
</dbReference>
<feature type="site" description="Contributes to substrate recognition" evidence="16">
    <location>
        <position position="108"/>
    </location>
</feature>
<gene>
    <name evidence="18" type="ORF">H9746_04735</name>
</gene>
<evidence type="ECO:0000256" key="12">
    <source>
        <dbReference type="ARBA" id="ARBA00061616"/>
    </source>
</evidence>
<dbReference type="PANTHER" id="PTHR42891">
    <property type="entry name" value="D-GLYCERO-BETA-D-MANNO-HEPTOSE-1,7-BISPHOSPHATE 7-PHOSPHATASE"/>
    <property type="match status" value="1"/>
</dbReference>
<evidence type="ECO:0000256" key="8">
    <source>
        <dbReference type="ARBA" id="ARBA00023277"/>
    </source>
</evidence>
<comment type="cofactor">
    <cofactor evidence="17">
        <name>Zn(2+)</name>
        <dbReference type="ChEBI" id="CHEBI:29105"/>
    </cofactor>
</comment>
<feature type="binding site" evidence="15">
    <location>
        <begin position="108"/>
        <end position="109"/>
    </location>
    <ligand>
        <name>substrate</name>
    </ligand>
</feature>
<dbReference type="EMBL" id="DXIE01000028">
    <property type="protein sequence ID" value="HIV62141.1"/>
    <property type="molecule type" value="Genomic_DNA"/>
</dbReference>
<dbReference type="GO" id="GO:0046872">
    <property type="term" value="F:metal ion binding"/>
    <property type="evidence" value="ECO:0007669"/>
    <property type="project" value="UniProtKB-KW"/>
</dbReference>
<dbReference type="InterPro" id="IPR036412">
    <property type="entry name" value="HAD-like_sf"/>
</dbReference>
<dbReference type="SUPFAM" id="SSF56784">
    <property type="entry name" value="HAD-like"/>
    <property type="match status" value="1"/>
</dbReference>
<feature type="binding site" evidence="17">
    <location>
        <position position="107"/>
    </location>
    <ligand>
        <name>Zn(2+)</name>
        <dbReference type="ChEBI" id="CHEBI:29105"/>
    </ligand>
</feature>
<feature type="binding site" evidence="15">
    <location>
        <position position="135"/>
    </location>
    <ligand>
        <name>substrate</name>
    </ligand>
</feature>
<comment type="subcellular location">
    <subcellularLocation>
        <location evidence="2 13">Cytoplasm</location>
    </subcellularLocation>
</comment>
<evidence type="ECO:0000256" key="10">
    <source>
        <dbReference type="ARBA" id="ARBA00058363"/>
    </source>
</evidence>
<feature type="binding site" evidence="15">
    <location>
        <begin position="9"/>
        <end position="11"/>
    </location>
    <ligand>
        <name>substrate</name>
    </ligand>
</feature>
<keyword evidence="6 13" id="KW-0378">Hydrolase</keyword>
<feature type="binding site" evidence="15">
    <location>
        <begin position="51"/>
        <end position="54"/>
    </location>
    <ligand>
        <name>substrate</name>
    </ligand>
</feature>
<comment type="pathway">
    <text evidence="11">Nucleotide-sugar biosynthesis; GDP-D-glycero-alpha-D-manno-heptose biosynthesis; GDP-D-glycero-alpha-D-manno-heptose from D-glycero-alpha-D-manno-heptose 7-phosphate: step 2/3.</text>
</comment>
<evidence type="ECO:0000256" key="1">
    <source>
        <dbReference type="ARBA" id="ARBA00001946"/>
    </source>
</evidence>
<evidence type="ECO:0000256" key="17">
    <source>
        <dbReference type="PIRSR" id="PIRSR004682-4"/>
    </source>
</evidence>
<evidence type="ECO:0000313" key="18">
    <source>
        <dbReference type="EMBL" id="HIV62141.1"/>
    </source>
</evidence>
<accession>A0A9D1PJA5</accession>
<comment type="similarity">
    <text evidence="12 13">Belongs to the gmhB family.</text>
</comment>
<comment type="function">
    <text evidence="10">Converts the D-glycero-alpha-D-manno-heptose 1,7-bisphosphate intermediate into D-glycero-alpha-D-manno-heptose 1-phosphate by removing the phosphate group at the C-7 position.</text>
</comment>
<dbReference type="InterPro" id="IPR006549">
    <property type="entry name" value="HAD-SF_hydro_IIIA"/>
</dbReference>
<feature type="binding site" evidence="15">
    <location>
        <begin position="17"/>
        <end position="20"/>
    </location>
    <ligand>
        <name>substrate</name>
    </ligand>
</feature>
<evidence type="ECO:0000256" key="13">
    <source>
        <dbReference type="PIRNR" id="PIRNR004682"/>
    </source>
</evidence>
<keyword evidence="5 17" id="KW-0479">Metal-binding</keyword>
<feature type="site" description="Stabilizes the phosphoryl group" evidence="16">
    <location>
        <position position="109"/>
    </location>
</feature>
<dbReference type="EC" id="3.1.3.-" evidence="13"/>
<evidence type="ECO:0000256" key="16">
    <source>
        <dbReference type="PIRSR" id="PIRSR004682-3"/>
    </source>
</evidence>
<comment type="subunit">
    <text evidence="3">Monomer.</text>
</comment>
<dbReference type="CDD" id="cd07503">
    <property type="entry name" value="HAD_HisB-N"/>
    <property type="match status" value="1"/>
</dbReference>
<dbReference type="NCBIfam" id="TIGR01662">
    <property type="entry name" value="HAD-SF-IIIA"/>
    <property type="match status" value="1"/>
</dbReference>
<keyword evidence="17" id="KW-0460">Magnesium</keyword>
<dbReference type="AlphaFoldDB" id="A0A9D1PJA5"/>
<feature type="site" description="Stabilizes the phosphoryl group" evidence="16">
    <location>
        <position position="51"/>
    </location>
</feature>